<dbReference type="EMBL" id="OZ019903">
    <property type="protein sequence ID" value="CAK9195703.1"/>
    <property type="molecule type" value="Genomic_DNA"/>
</dbReference>
<accession>A0ABP0TGT4</accession>
<name>A0ABP0TGT4_9BRYO</name>
<protein>
    <submittedName>
        <fullName evidence="1">Uncharacterized protein</fullName>
    </submittedName>
</protein>
<sequence>MEGRGTMLTMLVARSTEEISSFWMDEKVPVSPNFRFPTGGVGALGATTTAMMLVAAERLVCARVHVLQRRGTSSASVMELSAMNGGGQIVSFGH</sequence>
<evidence type="ECO:0000313" key="1">
    <source>
        <dbReference type="EMBL" id="CAK9195703.1"/>
    </source>
</evidence>
<evidence type="ECO:0000313" key="2">
    <source>
        <dbReference type="Proteomes" id="UP001497512"/>
    </source>
</evidence>
<dbReference type="Proteomes" id="UP001497512">
    <property type="component" value="Chromosome 11"/>
</dbReference>
<keyword evidence="2" id="KW-1185">Reference proteome</keyword>
<organism evidence="1 2">
    <name type="scientific">Sphagnum troendelagicum</name>
    <dbReference type="NCBI Taxonomy" id="128251"/>
    <lineage>
        <taxon>Eukaryota</taxon>
        <taxon>Viridiplantae</taxon>
        <taxon>Streptophyta</taxon>
        <taxon>Embryophyta</taxon>
        <taxon>Bryophyta</taxon>
        <taxon>Sphagnophytina</taxon>
        <taxon>Sphagnopsida</taxon>
        <taxon>Sphagnales</taxon>
        <taxon>Sphagnaceae</taxon>
        <taxon>Sphagnum</taxon>
    </lineage>
</organism>
<gene>
    <name evidence="1" type="ORF">CSSPTR1EN2_LOCUS3093</name>
</gene>
<proteinExistence type="predicted"/>
<reference evidence="1" key="1">
    <citation type="submission" date="2024-02" db="EMBL/GenBank/DDBJ databases">
        <authorList>
            <consortium name="ELIXIR-Norway"/>
            <consortium name="Elixir Norway"/>
        </authorList>
    </citation>
    <scope>NUCLEOTIDE SEQUENCE</scope>
</reference>